<feature type="transmembrane region" description="Helical" evidence="5">
    <location>
        <begin position="128"/>
        <end position="148"/>
    </location>
</feature>
<keyword evidence="4 5" id="KW-0472">Membrane</keyword>
<dbReference type="PANTHER" id="PTHR35529">
    <property type="entry name" value="MANGANESE EFFLUX PUMP MNTP-RELATED"/>
    <property type="match status" value="1"/>
</dbReference>
<evidence type="ECO:0000256" key="3">
    <source>
        <dbReference type="ARBA" id="ARBA00022989"/>
    </source>
</evidence>
<keyword evidence="3 5" id="KW-1133">Transmembrane helix</keyword>
<reference evidence="6 7" key="1">
    <citation type="submission" date="2019-11" db="EMBL/GenBank/DDBJ databases">
        <authorList>
            <person name="Zheng R.K."/>
            <person name="Sun C.M."/>
        </authorList>
    </citation>
    <scope>NUCLEOTIDE SEQUENCE [LARGE SCALE GENOMIC DNA]</scope>
    <source>
        <strain evidence="6 7">WC007</strain>
    </source>
</reference>
<dbReference type="AlphaFoldDB" id="A0A6I6JNW8"/>
<evidence type="ECO:0000256" key="1">
    <source>
        <dbReference type="ARBA" id="ARBA00022475"/>
    </source>
</evidence>
<evidence type="ECO:0000313" key="6">
    <source>
        <dbReference type="EMBL" id="QGY42768.1"/>
    </source>
</evidence>
<dbReference type="InterPro" id="IPR003810">
    <property type="entry name" value="Mntp/YtaF"/>
</dbReference>
<feature type="transmembrane region" description="Helical" evidence="5">
    <location>
        <begin position="68"/>
        <end position="86"/>
    </location>
</feature>
<dbReference type="EMBL" id="CP046401">
    <property type="protein sequence ID" value="QGY42768.1"/>
    <property type="molecule type" value="Genomic_DNA"/>
</dbReference>
<evidence type="ECO:0000256" key="5">
    <source>
        <dbReference type="SAM" id="Phobius"/>
    </source>
</evidence>
<sequence>MTIPTITLIITALSMGALEISLSTGKTLNRIRFNQSVKVALGLIVLHIPVLIVGWYSGEKLEDLLTRYESWIALAILALLGLKMIVESFVQKNKLNSIPLTVLLSMILAALFDALVIGISLALLNLNILAVALISGIVLFFATMLGILRGKSLIGKRIYYIKAWGGVMLFLLGIINLIGVGS</sequence>
<feature type="transmembrane region" description="Helical" evidence="5">
    <location>
        <begin position="98"/>
        <end position="122"/>
    </location>
</feature>
<feature type="transmembrane region" description="Helical" evidence="5">
    <location>
        <begin position="160"/>
        <end position="180"/>
    </location>
</feature>
<dbReference type="RefSeq" id="WP_158863233.1">
    <property type="nucleotide sequence ID" value="NZ_CP046401.1"/>
</dbReference>
<dbReference type="Proteomes" id="UP000428260">
    <property type="component" value="Chromosome"/>
</dbReference>
<evidence type="ECO:0008006" key="8">
    <source>
        <dbReference type="Google" id="ProtNLM"/>
    </source>
</evidence>
<evidence type="ECO:0000256" key="4">
    <source>
        <dbReference type="ARBA" id="ARBA00023136"/>
    </source>
</evidence>
<dbReference type="KEGG" id="mcos:GM418_03600"/>
<dbReference type="Pfam" id="PF02659">
    <property type="entry name" value="Mntp"/>
    <property type="match status" value="1"/>
</dbReference>
<accession>A0A6I6JNW8</accession>
<evidence type="ECO:0000313" key="7">
    <source>
        <dbReference type="Proteomes" id="UP000428260"/>
    </source>
</evidence>
<keyword evidence="7" id="KW-1185">Reference proteome</keyword>
<keyword evidence="2 5" id="KW-0812">Transmembrane</keyword>
<keyword evidence="1" id="KW-1003">Cell membrane</keyword>
<proteinExistence type="predicted"/>
<feature type="transmembrane region" description="Helical" evidence="5">
    <location>
        <begin position="6"/>
        <end position="25"/>
    </location>
</feature>
<organism evidence="6 7">
    <name type="scientific">Maribellus comscasis</name>
    <dbReference type="NCBI Taxonomy" id="2681766"/>
    <lineage>
        <taxon>Bacteria</taxon>
        <taxon>Pseudomonadati</taxon>
        <taxon>Bacteroidota</taxon>
        <taxon>Bacteroidia</taxon>
        <taxon>Marinilabiliales</taxon>
        <taxon>Prolixibacteraceae</taxon>
        <taxon>Maribellus</taxon>
    </lineage>
</organism>
<feature type="transmembrane region" description="Helical" evidence="5">
    <location>
        <begin position="37"/>
        <end position="56"/>
    </location>
</feature>
<gene>
    <name evidence="6" type="ORF">GM418_03600</name>
</gene>
<evidence type="ECO:0000256" key="2">
    <source>
        <dbReference type="ARBA" id="ARBA00022692"/>
    </source>
</evidence>
<name>A0A6I6JNW8_9BACT</name>
<protein>
    <recommendedName>
        <fullName evidence="8">Manganese efflux pump MntP</fullName>
    </recommendedName>
</protein>
<dbReference type="PANTHER" id="PTHR35529:SF1">
    <property type="entry name" value="MANGANESE EFFLUX PUMP MNTP-RELATED"/>
    <property type="match status" value="1"/>
</dbReference>